<reference evidence="4 5" key="1">
    <citation type="submission" date="2016-03" db="EMBL/GenBank/DDBJ databases">
        <title>Whole genome sequencing of Grifola frondosa 9006-11.</title>
        <authorList>
            <person name="Min B."/>
            <person name="Park H."/>
            <person name="Kim J.-G."/>
            <person name="Cho H."/>
            <person name="Oh Y.-L."/>
            <person name="Kong W.-S."/>
            <person name="Choi I.-G."/>
        </authorList>
    </citation>
    <scope>NUCLEOTIDE SEQUENCE [LARGE SCALE GENOMIC DNA]</scope>
    <source>
        <strain evidence="4 5">9006-11</strain>
    </source>
</reference>
<name>A0A1C7LWL3_GRIFR</name>
<comment type="caution">
    <text evidence="4">The sequence shown here is derived from an EMBL/GenBank/DDBJ whole genome shotgun (WGS) entry which is preliminary data.</text>
</comment>
<keyword evidence="2" id="KW-0472">Membrane</keyword>
<accession>A0A1C7LWL3</accession>
<sequence>MLRSSSLSPGLGWQGSPPKPREIRGRKRAICDIDRVRNRVRLSGRPLQEANAYGELQYLMRWYSYNTPLTVLPWRIVSCYPTLLSPLWSLSLRRRLTMSVIDTTFGAALVGLVVASCLYGITLLQTYGYYKYDKVASLDCVGLTSSRQYPDDHLFVKSLVFTLLILDTLHVILCTRAIYWYLVTNFGSVDNLDITTWSMALQTDCNHVSQGLIGLIVEVFFARRVWLSKLSTFILISYLPSWTTSSEPKRIHNGHNCRVGGTTFRPGSSLYRGILVRFTLGRFSRFGELTWVTCLGLGAAAAADILIAITMCFYLFRKRTGILRSDSVVTRLMIYSVNTGLLTSRLTYLSVIATICVVTFAAMPTNFVWLSFFWVMGKCYVNSFLALLNSRGSLREKVSRAAVQLGNVGNGRSFHSFNISSGPVLVRKPSDGGLEVNVETTTEYITDYPQTAYNPD</sequence>
<feature type="transmembrane region" description="Helical" evidence="2">
    <location>
        <begin position="159"/>
        <end position="182"/>
    </location>
</feature>
<proteinExistence type="predicted"/>
<keyword evidence="2" id="KW-1133">Transmembrane helix</keyword>
<dbReference type="PANTHER" id="PTHR40465:SF1">
    <property type="entry name" value="DUF6534 DOMAIN-CONTAINING PROTEIN"/>
    <property type="match status" value="1"/>
</dbReference>
<dbReference type="AlphaFoldDB" id="A0A1C7LWL3"/>
<feature type="transmembrane region" description="Helical" evidence="2">
    <location>
        <begin position="367"/>
        <end position="388"/>
    </location>
</feature>
<keyword evidence="5" id="KW-1185">Reference proteome</keyword>
<evidence type="ECO:0000313" key="4">
    <source>
        <dbReference type="EMBL" id="OBZ69062.1"/>
    </source>
</evidence>
<feature type="transmembrane region" description="Helical" evidence="2">
    <location>
        <begin position="104"/>
        <end position="124"/>
    </location>
</feature>
<dbReference type="EMBL" id="LUGG01000019">
    <property type="protein sequence ID" value="OBZ69062.1"/>
    <property type="molecule type" value="Genomic_DNA"/>
</dbReference>
<feature type="domain" description="DUF6534" evidence="3">
    <location>
        <begin position="300"/>
        <end position="392"/>
    </location>
</feature>
<gene>
    <name evidence="4" type="ORF">A0H81_11094</name>
</gene>
<evidence type="ECO:0000259" key="3">
    <source>
        <dbReference type="Pfam" id="PF20152"/>
    </source>
</evidence>
<dbReference type="Pfam" id="PF20152">
    <property type="entry name" value="DUF6534"/>
    <property type="match status" value="1"/>
</dbReference>
<organism evidence="4 5">
    <name type="scientific">Grifola frondosa</name>
    <name type="common">Maitake</name>
    <name type="synonym">Polyporus frondosus</name>
    <dbReference type="NCBI Taxonomy" id="5627"/>
    <lineage>
        <taxon>Eukaryota</taxon>
        <taxon>Fungi</taxon>
        <taxon>Dikarya</taxon>
        <taxon>Basidiomycota</taxon>
        <taxon>Agaricomycotina</taxon>
        <taxon>Agaricomycetes</taxon>
        <taxon>Polyporales</taxon>
        <taxon>Grifolaceae</taxon>
        <taxon>Grifola</taxon>
    </lineage>
</organism>
<evidence type="ECO:0000256" key="1">
    <source>
        <dbReference type="SAM" id="MobiDB-lite"/>
    </source>
</evidence>
<feature type="transmembrane region" description="Helical" evidence="2">
    <location>
        <begin position="72"/>
        <end position="92"/>
    </location>
</feature>
<feature type="transmembrane region" description="Helical" evidence="2">
    <location>
        <begin position="225"/>
        <end position="243"/>
    </location>
</feature>
<dbReference type="Proteomes" id="UP000092993">
    <property type="component" value="Unassembled WGS sequence"/>
</dbReference>
<dbReference type="STRING" id="5627.A0A1C7LWL3"/>
<feature type="region of interest" description="Disordered" evidence="1">
    <location>
        <begin position="1"/>
        <end position="22"/>
    </location>
</feature>
<dbReference type="PANTHER" id="PTHR40465">
    <property type="entry name" value="CHROMOSOME 1, WHOLE GENOME SHOTGUN SEQUENCE"/>
    <property type="match status" value="1"/>
</dbReference>
<dbReference type="OrthoDB" id="2535105at2759"/>
<keyword evidence="2" id="KW-0812">Transmembrane</keyword>
<protein>
    <recommendedName>
        <fullName evidence="3">DUF6534 domain-containing protein</fullName>
    </recommendedName>
</protein>
<feature type="transmembrane region" description="Helical" evidence="2">
    <location>
        <begin position="337"/>
        <end position="361"/>
    </location>
</feature>
<dbReference type="InterPro" id="IPR045339">
    <property type="entry name" value="DUF6534"/>
</dbReference>
<evidence type="ECO:0000313" key="5">
    <source>
        <dbReference type="Proteomes" id="UP000092993"/>
    </source>
</evidence>
<evidence type="ECO:0000256" key="2">
    <source>
        <dbReference type="SAM" id="Phobius"/>
    </source>
</evidence>
<feature type="transmembrane region" description="Helical" evidence="2">
    <location>
        <begin position="289"/>
        <end position="316"/>
    </location>
</feature>